<keyword evidence="1" id="KW-0732">Signal</keyword>
<dbReference type="EMBL" id="AUWY01000126">
    <property type="protein sequence ID" value="EQB30105.1"/>
    <property type="molecule type" value="Genomic_DNA"/>
</dbReference>
<keyword evidence="3" id="KW-1185">Reference proteome</keyword>
<dbReference type="AlphaFoldDB" id="T0IMR3"/>
<sequence length="426" mass="46136">MLPRRPAVALLLSLTLALGACAPAAHRPAATAAAPVEQRQPVTILVSIDGFRPDYLARGVTPHLSALAAGGVEAAMRPSFPTKTFPNHWAIVTGDRPDRSGIVANNMEDASRPDDKFTMATDDPYWWKEAEPIWVTAEKAGVRTATLFWPGSNVSWGATKAPDWPYTLTGGTRPSDWAQFNQEISGIQRVNSVLDVLRRPADIRPRFLTLYFDIVDTAGHQYGPDAPETRKAVSEVDGYIGMLLDGLKALGQPVNLVIVSDHGMAAKANDRVIALDKLADPADYRIVETGPYASLAAQPGHEAKLEAALLKPQPHGQCWRKAELPARFHYGTHRRVPPYFCLAETGWVYQKSAPTKPISGGDHGWDNRAPEMQALFIANGPAFDTGFHPPADFANVDVYPLLAQLIGVKPLASDGNPAVLTGIIKP</sequence>
<evidence type="ECO:0000256" key="1">
    <source>
        <dbReference type="SAM" id="SignalP"/>
    </source>
</evidence>
<dbReference type="SUPFAM" id="SSF53649">
    <property type="entry name" value="Alkaline phosphatase-like"/>
    <property type="match status" value="1"/>
</dbReference>
<accession>T0IMR3</accession>
<name>T0IMR3_9SPHN</name>
<dbReference type="CDD" id="cd16018">
    <property type="entry name" value="Enpp"/>
    <property type="match status" value="1"/>
</dbReference>
<dbReference type="PROSITE" id="PS51257">
    <property type="entry name" value="PROKAR_LIPOPROTEIN"/>
    <property type="match status" value="1"/>
</dbReference>
<dbReference type="PANTHER" id="PTHR10151:SF120">
    <property type="entry name" value="BIS(5'-ADENOSYL)-TRIPHOSPHATASE"/>
    <property type="match status" value="1"/>
</dbReference>
<dbReference type="STRING" id="1346791.M529_21265"/>
<dbReference type="RefSeq" id="WP_021319828.1">
    <property type="nucleotide sequence ID" value="NZ_AUWY01000126.1"/>
</dbReference>
<dbReference type="Gene3D" id="3.40.720.10">
    <property type="entry name" value="Alkaline Phosphatase, subunit A"/>
    <property type="match status" value="1"/>
</dbReference>
<proteinExistence type="predicted"/>
<dbReference type="GO" id="GO:0016787">
    <property type="term" value="F:hydrolase activity"/>
    <property type="evidence" value="ECO:0007669"/>
    <property type="project" value="UniProtKB-ARBA"/>
</dbReference>
<dbReference type="Pfam" id="PF01663">
    <property type="entry name" value="Phosphodiest"/>
    <property type="match status" value="1"/>
</dbReference>
<gene>
    <name evidence="2" type="ORF">M529_21265</name>
</gene>
<dbReference type="Gene3D" id="3.30.1360.180">
    <property type="match status" value="1"/>
</dbReference>
<dbReference type="InterPro" id="IPR017850">
    <property type="entry name" value="Alkaline_phosphatase_core_sf"/>
</dbReference>
<comment type="caution">
    <text evidence="2">The sequence shown here is derived from an EMBL/GenBank/DDBJ whole genome shotgun (WGS) entry which is preliminary data.</text>
</comment>
<dbReference type="PATRIC" id="fig|1346791.3.peg.4113"/>
<evidence type="ECO:0000313" key="3">
    <source>
        <dbReference type="Proteomes" id="UP000015523"/>
    </source>
</evidence>
<protein>
    <submittedName>
        <fullName evidence="2">Phosphodiesterase</fullName>
    </submittedName>
</protein>
<dbReference type="OrthoDB" id="9771966at2"/>
<dbReference type="Proteomes" id="UP000015523">
    <property type="component" value="Unassembled WGS sequence"/>
</dbReference>
<organism evidence="2 3">
    <name type="scientific">Sphingobium ummariense RL-3</name>
    <dbReference type="NCBI Taxonomy" id="1346791"/>
    <lineage>
        <taxon>Bacteria</taxon>
        <taxon>Pseudomonadati</taxon>
        <taxon>Pseudomonadota</taxon>
        <taxon>Alphaproteobacteria</taxon>
        <taxon>Sphingomonadales</taxon>
        <taxon>Sphingomonadaceae</taxon>
        <taxon>Sphingobium</taxon>
    </lineage>
</organism>
<dbReference type="InterPro" id="IPR002591">
    <property type="entry name" value="Phosphodiest/P_Trfase"/>
</dbReference>
<dbReference type="eggNOG" id="COG1524">
    <property type="taxonomic scope" value="Bacteria"/>
</dbReference>
<feature type="signal peptide" evidence="1">
    <location>
        <begin position="1"/>
        <end position="22"/>
    </location>
</feature>
<evidence type="ECO:0000313" key="2">
    <source>
        <dbReference type="EMBL" id="EQB30105.1"/>
    </source>
</evidence>
<feature type="chain" id="PRO_5004577370" evidence="1">
    <location>
        <begin position="23"/>
        <end position="426"/>
    </location>
</feature>
<dbReference type="PANTHER" id="PTHR10151">
    <property type="entry name" value="ECTONUCLEOTIDE PYROPHOSPHATASE/PHOSPHODIESTERASE"/>
    <property type="match status" value="1"/>
</dbReference>
<reference evidence="2 3" key="1">
    <citation type="journal article" date="2013" name="Genome Announc.">
        <title>Draft Genome Sequence of Sphingobium ummariense Strain RL-3, a Hexachlorocyclohexane-Degrading Bacterium.</title>
        <authorList>
            <person name="Kohli P."/>
            <person name="Dua A."/>
            <person name="Sangwan N."/>
            <person name="Oldach P."/>
            <person name="Khurana J.P."/>
            <person name="Lal R."/>
        </authorList>
    </citation>
    <scope>NUCLEOTIDE SEQUENCE [LARGE SCALE GENOMIC DNA]</scope>
    <source>
        <strain evidence="2 3">RL-3</strain>
    </source>
</reference>